<dbReference type="PANTHER" id="PTHR30625:SF16">
    <property type="entry name" value="BIOPOLYMER TRANSPORT PROTEIN EXBB"/>
    <property type="match status" value="1"/>
</dbReference>
<dbReference type="OrthoDB" id="9805133at2"/>
<keyword evidence="8 12" id="KW-0653">Protein transport</keyword>
<comment type="function">
    <text evidence="11">Involved in the TonB-dependent energy-dependent transport of various receptor-bound substrates. Protects ExbD from proteolytic degradation and functionally stabilizes TonB.</text>
</comment>
<dbReference type="GO" id="GO:0005886">
    <property type="term" value="C:plasma membrane"/>
    <property type="evidence" value="ECO:0007669"/>
    <property type="project" value="UniProtKB-SubCell"/>
</dbReference>
<proteinExistence type="inferred from homology"/>
<dbReference type="Proteomes" id="UP000268623">
    <property type="component" value="Unassembled WGS sequence"/>
</dbReference>
<dbReference type="InterPro" id="IPR014164">
    <property type="entry name" value="TonB_ExbB_1"/>
</dbReference>
<accession>A0A3M9XKR3</accession>
<evidence type="ECO:0000256" key="13">
    <source>
        <dbReference type="SAM" id="Phobius"/>
    </source>
</evidence>
<evidence type="ECO:0000256" key="12">
    <source>
        <dbReference type="RuleBase" id="RU004057"/>
    </source>
</evidence>
<dbReference type="PANTHER" id="PTHR30625">
    <property type="entry name" value="PROTEIN TOLQ"/>
    <property type="match status" value="1"/>
</dbReference>
<keyword evidence="6" id="KW-0997">Cell inner membrane</keyword>
<feature type="transmembrane region" description="Helical" evidence="13">
    <location>
        <begin position="162"/>
        <end position="183"/>
    </location>
</feature>
<feature type="domain" description="MotA/TolQ/ExbB proton channel" evidence="15">
    <location>
        <begin position="148"/>
        <end position="236"/>
    </location>
</feature>
<dbReference type="RefSeq" id="WP_123174880.1">
    <property type="nucleotide sequence ID" value="NZ_QWDD01000001.1"/>
</dbReference>
<gene>
    <name evidence="16" type="primary">exbB</name>
    <name evidence="16" type="ORF">D1O30_03900</name>
</gene>
<evidence type="ECO:0000256" key="11">
    <source>
        <dbReference type="ARBA" id="ARBA00024816"/>
    </source>
</evidence>
<reference evidence="16 17" key="1">
    <citation type="submission" date="2018-08" db="EMBL/GenBank/DDBJ databases">
        <title>Genome sequence of Methylocystis hirsuta CSC1, a methanotroph able to accumulate PHAs.</title>
        <authorList>
            <person name="Bordel S."/>
            <person name="Rodriguez E."/>
            <person name="Gancedo J."/>
            <person name="Munoz R."/>
        </authorList>
    </citation>
    <scope>NUCLEOTIDE SEQUENCE [LARGE SCALE GENOMIC DNA]</scope>
    <source>
        <strain evidence="16 17">CSC1</strain>
    </source>
</reference>
<dbReference type="InterPro" id="IPR050790">
    <property type="entry name" value="ExbB/TolQ_transport"/>
</dbReference>
<evidence type="ECO:0000313" key="16">
    <source>
        <dbReference type="EMBL" id="RNJ48883.1"/>
    </source>
</evidence>
<feature type="chain" id="PRO_5018028835" description="Biopolymer transport protein ExbB" evidence="14">
    <location>
        <begin position="24"/>
        <end position="270"/>
    </location>
</feature>
<dbReference type="InterPro" id="IPR002898">
    <property type="entry name" value="MotA_ExbB_proton_chnl"/>
</dbReference>
<evidence type="ECO:0000256" key="5">
    <source>
        <dbReference type="ARBA" id="ARBA00022475"/>
    </source>
</evidence>
<comment type="similarity">
    <text evidence="12">Belongs to the exbB/tolQ family.</text>
</comment>
<dbReference type="EMBL" id="QWDD01000001">
    <property type="protein sequence ID" value="RNJ48883.1"/>
    <property type="molecule type" value="Genomic_DNA"/>
</dbReference>
<dbReference type="AlphaFoldDB" id="A0A3M9XKR3"/>
<evidence type="ECO:0000256" key="14">
    <source>
        <dbReference type="SAM" id="SignalP"/>
    </source>
</evidence>
<evidence type="ECO:0000256" key="1">
    <source>
        <dbReference type="ARBA" id="ARBA00004429"/>
    </source>
</evidence>
<evidence type="ECO:0000256" key="7">
    <source>
        <dbReference type="ARBA" id="ARBA00022692"/>
    </source>
</evidence>
<comment type="caution">
    <text evidence="16">The sequence shown here is derived from an EMBL/GenBank/DDBJ whole genome shotgun (WGS) entry which is preliminary data.</text>
</comment>
<evidence type="ECO:0000256" key="3">
    <source>
        <dbReference type="ARBA" id="ARBA00022093"/>
    </source>
</evidence>
<evidence type="ECO:0000256" key="10">
    <source>
        <dbReference type="ARBA" id="ARBA00023136"/>
    </source>
</evidence>
<feature type="signal peptide" evidence="14">
    <location>
        <begin position="1"/>
        <end position="23"/>
    </location>
</feature>
<evidence type="ECO:0000256" key="9">
    <source>
        <dbReference type="ARBA" id="ARBA00022989"/>
    </source>
</evidence>
<comment type="subcellular location">
    <subcellularLocation>
        <location evidence="1">Cell inner membrane</location>
        <topology evidence="1">Multi-pass membrane protein</topology>
    </subcellularLocation>
    <subcellularLocation>
        <location evidence="12">Membrane</location>
        <topology evidence="12">Multi-pass membrane protein</topology>
    </subcellularLocation>
</comment>
<evidence type="ECO:0000313" key="17">
    <source>
        <dbReference type="Proteomes" id="UP000268623"/>
    </source>
</evidence>
<keyword evidence="14" id="KW-0732">Signal</keyword>
<keyword evidence="4 12" id="KW-0813">Transport</keyword>
<evidence type="ECO:0000256" key="4">
    <source>
        <dbReference type="ARBA" id="ARBA00022448"/>
    </source>
</evidence>
<keyword evidence="7 13" id="KW-0812">Transmembrane</keyword>
<keyword evidence="10 13" id="KW-0472">Membrane</keyword>
<keyword evidence="5" id="KW-1003">Cell membrane</keyword>
<dbReference type="NCBIfam" id="TIGR02797">
    <property type="entry name" value="exbB"/>
    <property type="match status" value="1"/>
</dbReference>
<feature type="transmembrane region" description="Helical" evidence="13">
    <location>
        <begin position="47"/>
        <end position="75"/>
    </location>
</feature>
<evidence type="ECO:0000256" key="8">
    <source>
        <dbReference type="ARBA" id="ARBA00022927"/>
    </source>
</evidence>
<feature type="transmembrane region" description="Helical" evidence="13">
    <location>
        <begin position="203"/>
        <end position="225"/>
    </location>
</feature>
<dbReference type="GO" id="GO:0022857">
    <property type="term" value="F:transmembrane transporter activity"/>
    <property type="evidence" value="ECO:0007669"/>
    <property type="project" value="InterPro"/>
</dbReference>
<protein>
    <recommendedName>
        <fullName evidence="3">Biopolymer transport protein ExbB</fullName>
    </recommendedName>
</protein>
<comment type="subunit">
    <text evidence="2">The accessory proteins ExbB and ExbD seem to form a complex with TonB.</text>
</comment>
<sequence>MKRPLQFLVISIIALLAAQSVAAAPGSPALDAAIAATKPHDLSVWTMFVNADIVVKIVMVGLLLASVATWTILIAKTIELKRARDRVTTAIRRLSEARGLSEARLALGGGDRLTQALLGEATREMKLSSDILAAPGVKERIAACFAEIERAEALSIKRGTGLLASVGSTGPFIGLFGTVWGIMNSFIGISKAQTTNLAVVAPGIAEALLATAIGLFAAIPAVLIYNHLARQASAYLELVSNLSGELLRIVSRDLDRAGHAAASSKIHAAE</sequence>
<keyword evidence="17" id="KW-1185">Reference proteome</keyword>
<evidence type="ECO:0000256" key="6">
    <source>
        <dbReference type="ARBA" id="ARBA00022519"/>
    </source>
</evidence>
<dbReference type="Pfam" id="PF01618">
    <property type="entry name" value="MotA_ExbB"/>
    <property type="match status" value="1"/>
</dbReference>
<evidence type="ECO:0000256" key="2">
    <source>
        <dbReference type="ARBA" id="ARBA00011471"/>
    </source>
</evidence>
<organism evidence="16 17">
    <name type="scientific">Methylocystis hirsuta</name>
    <dbReference type="NCBI Taxonomy" id="369798"/>
    <lineage>
        <taxon>Bacteria</taxon>
        <taxon>Pseudomonadati</taxon>
        <taxon>Pseudomonadota</taxon>
        <taxon>Alphaproteobacteria</taxon>
        <taxon>Hyphomicrobiales</taxon>
        <taxon>Methylocystaceae</taxon>
        <taxon>Methylocystis</taxon>
    </lineage>
</organism>
<dbReference type="GO" id="GO:0017038">
    <property type="term" value="P:protein import"/>
    <property type="evidence" value="ECO:0007669"/>
    <property type="project" value="TreeGrafter"/>
</dbReference>
<keyword evidence="9 13" id="KW-1133">Transmembrane helix</keyword>
<evidence type="ECO:0000259" key="15">
    <source>
        <dbReference type="Pfam" id="PF01618"/>
    </source>
</evidence>
<name>A0A3M9XKR3_9HYPH</name>